<dbReference type="GO" id="GO:0016787">
    <property type="term" value="F:hydrolase activity"/>
    <property type="evidence" value="ECO:0007669"/>
    <property type="project" value="UniProtKB-KW"/>
</dbReference>
<dbReference type="EMBL" id="JAPWDV010000001">
    <property type="protein sequence ID" value="KAJ6224467.1"/>
    <property type="molecule type" value="Genomic_DNA"/>
</dbReference>
<dbReference type="AlphaFoldDB" id="A0A9Q0MF14"/>
<evidence type="ECO:0000259" key="10">
    <source>
        <dbReference type="PROSITE" id="PS51192"/>
    </source>
</evidence>
<dbReference type="Gene3D" id="3.40.50.300">
    <property type="entry name" value="P-loop containing nucleotide triphosphate hydrolases"/>
    <property type="match status" value="2"/>
</dbReference>
<keyword evidence="14" id="KW-1185">Reference proteome</keyword>
<feature type="region of interest" description="Disordered" evidence="9">
    <location>
        <begin position="511"/>
        <end position="576"/>
    </location>
</feature>
<dbReference type="Proteomes" id="UP001142055">
    <property type="component" value="Chromosome 1"/>
</dbReference>
<evidence type="ECO:0000259" key="11">
    <source>
        <dbReference type="PROSITE" id="PS51194"/>
    </source>
</evidence>
<evidence type="ECO:0000256" key="7">
    <source>
        <dbReference type="PROSITE-ProRule" id="PRU00552"/>
    </source>
</evidence>
<protein>
    <recommendedName>
        <fullName evidence="1">RNA helicase</fullName>
        <ecNumber evidence="1">3.6.4.13</ecNumber>
    </recommendedName>
</protein>
<dbReference type="EC" id="3.6.4.13" evidence="1"/>
<comment type="catalytic activity">
    <reaction evidence="6">
        <text>ATP + H2O = ADP + phosphate + H(+)</text>
        <dbReference type="Rhea" id="RHEA:13065"/>
        <dbReference type="ChEBI" id="CHEBI:15377"/>
        <dbReference type="ChEBI" id="CHEBI:15378"/>
        <dbReference type="ChEBI" id="CHEBI:30616"/>
        <dbReference type="ChEBI" id="CHEBI:43474"/>
        <dbReference type="ChEBI" id="CHEBI:456216"/>
        <dbReference type="EC" id="3.6.4.13"/>
    </reaction>
</comment>
<gene>
    <name evidence="13" type="ORF">RDWZM_003012</name>
</gene>
<dbReference type="InterPro" id="IPR014001">
    <property type="entry name" value="Helicase_ATP-bd"/>
</dbReference>
<sequence>MTEKKFFGSRNQDYRQSGHGYGSDRGGYGRSRNDSRGGYGNVPNGRPFYRKAIPPPPPASLPVYKAFYKEHSKTSSRSRYEIDEWLNKNSITFRGSNILNPILEFDELVGLPNFVMESMTKQGFTSPTVIQAQGWPFALSGRDMVGIAQTGSGKTFGYTLPALMHVEGNIHRRSHGPSVLVLAPTRELAQQIKEVVNIFKSARSVCIFGGASKVGQRREIERVQPSIIIACPGRLIDFVEEGSITLQNISYLVLDEADRMLDMGFEPQIRKIVEKVPKDRQTLMWSATWPKEVRKLAEDFLTNYVQVNIGSVTLSANHNITQIIDVCEEGEKYTKLYKLLTDINANSRENKTIIFAETKRKVDELSNQMRAVGWLVNSIHGDKPQSERDWVLNDFRTGRNTILIATDVAARGLDVDDIKYVVNFDYPNCSEDYVHRIGRTGRRDRKGTSYTFFTSNNAKQANELIDVLKEANQEIGSKLYELASQSYRYGKNPRKRYGGYGGNSYGGNRFGGSSNGFSRRPYNGNGNSNGYTNGVKRKSDDTSGDSKRFKPSGGFGRQNGSSTTNGYSQDRFSSYS</sequence>
<reference evidence="13" key="1">
    <citation type="submission" date="2022-12" db="EMBL/GenBank/DDBJ databases">
        <title>Genome assemblies of Blomia tropicalis.</title>
        <authorList>
            <person name="Cui Y."/>
        </authorList>
    </citation>
    <scope>NUCLEOTIDE SEQUENCE</scope>
    <source>
        <tissue evidence="13">Adult mites</tissue>
    </source>
</reference>
<evidence type="ECO:0000259" key="12">
    <source>
        <dbReference type="PROSITE" id="PS51195"/>
    </source>
</evidence>
<accession>A0A9Q0MF14</accession>
<dbReference type="SMART" id="SM00487">
    <property type="entry name" value="DEXDc"/>
    <property type="match status" value="1"/>
</dbReference>
<keyword evidence="4 8" id="KW-0347">Helicase</keyword>
<dbReference type="PROSITE" id="PS51192">
    <property type="entry name" value="HELICASE_ATP_BIND_1"/>
    <property type="match status" value="1"/>
</dbReference>
<feature type="compositionally biased region" description="Basic and acidic residues" evidence="9">
    <location>
        <begin position="537"/>
        <end position="548"/>
    </location>
</feature>
<dbReference type="InterPro" id="IPR011545">
    <property type="entry name" value="DEAD/DEAH_box_helicase_dom"/>
</dbReference>
<keyword evidence="3 8" id="KW-0378">Hydrolase</keyword>
<dbReference type="GO" id="GO:0005524">
    <property type="term" value="F:ATP binding"/>
    <property type="evidence" value="ECO:0007669"/>
    <property type="project" value="UniProtKB-KW"/>
</dbReference>
<evidence type="ECO:0000256" key="4">
    <source>
        <dbReference type="ARBA" id="ARBA00022806"/>
    </source>
</evidence>
<dbReference type="InterPro" id="IPR027417">
    <property type="entry name" value="P-loop_NTPase"/>
</dbReference>
<feature type="domain" description="DEAD-box RNA helicase Q" evidence="12">
    <location>
        <begin position="104"/>
        <end position="132"/>
    </location>
</feature>
<dbReference type="GO" id="GO:0003724">
    <property type="term" value="F:RNA helicase activity"/>
    <property type="evidence" value="ECO:0007669"/>
    <property type="project" value="UniProtKB-EC"/>
</dbReference>
<evidence type="ECO:0000313" key="13">
    <source>
        <dbReference type="EMBL" id="KAJ6224467.1"/>
    </source>
</evidence>
<dbReference type="PANTHER" id="PTHR47958">
    <property type="entry name" value="ATP-DEPENDENT RNA HELICASE DBP3"/>
    <property type="match status" value="1"/>
</dbReference>
<dbReference type="InterPro" id="IPR014014">
    <property type="entry name" value="RNA_helicase_DEAD_Q_motif"/>
</dbReference>
<dbReference type="Pfam" id="PF00270">
    <property type="entry name" value="DEAD"/>
    <property type="match status" value="1"/>
</dbReference>
<dbReference type="PROSITE" id="PS51195">
    <property type="entry name" value="Q_MOTIF"/>
    <property type="match status" value="1"/>
</dbReference>
<feature type="domain" description="Helicase ATP-binding" evidence="10">
    <location>
        <begin position="135"/>
        <end position="307"/>
    </location>
</feature>
<feature type="short sequence motif" description="Q motif" evidence="7">
    <location>
        <begin position="104"/>
        <end position="132"/>
    </location>
</feature>
<dbReference type="OMA" id="HRIGMLT"/>
<organism evidence="13 14">
    <name type="scientific">Blomia tropicalis</name>
    <name type="common">Mite</name>
    <dbReference type="NCBI Taxonomy" id="40697"/>
    <lineage>
        <taxon>Eukaryota</taxon>
        <taxon>Metazoa</taxon>
        <taxon>Ecdysozoa</taxon>
        <taxon>Arthropoda</taxon>
        <taxon>Chelicerata</taxon>
        <taxon>Arachnida</taxon>
        <taxon>Acari</taxon>
        <taxon>Acariformes</taxon>
        <taxon>Sarcoptiformes</taxon>
        <taxon>Astigmata</taxon>
        <taxon>Glycyphagoidea</taxon>
        <taxon>Echimyopodidae</taxon>
        <taxon>Blomia</taxon>
    </lineage>
</organism>
<dbReference type="SMART" id="SM00490">
    <property type="entry name" value="HELICc"/>
    <property type="match status" value="1"/>
</dbReference>
<feature type="region of interest" description="Disordered" evidence="9">
    <location>
        <begin position="1"/>
        <end position="53"/>
    </location>
</feature>
<feature type="domain" description="Helicase C-terminal" evidence="11">
    <location>
        <begin position="335"/>
        <end position="483"/>
    </location>
</feature>
<comment type="similarity">
    <text evidence="8">Belongs to the DEAD box helicase family.</text>
</comment>
<feature type="compositionally biased region" description="Polar residues" evidence="9">
    <location>
        <begin position="558"/>
        <end position="576"/>
    </location>
</feature>
<evidence type="ECO:0000256" key="5">
    <source>
        <dbReference type="ARBA" id="ARBA00022840"/>
    </source>
</evidence>
<dbReference type="InterPro" id="IPR000629">
    <property type="entry name" value="RNA-helicase_DEAD-box_CS"/>
</dbReference>
<dbReference type="InterPro" id="IPR001650">
    <property type="entry name" value="Helicase_C-like"/>
</dbReference>
<dbReference type="CDD" id="cd18787">
    <property type="entry name" value="SF2_C_DEAD"/>
    <property type="match status" value="1"/>
</dbReference>
<dbReference type="FunFam" id="3.40.50.300:FF:000008">
    <property type="entry name" value="ATP-dependent RNA helicase RhlB"/>
    <property type="match status" value="1"/>
</dbReference>
<evidence type="ECO:0000313" key="14">
    <source>
        <dbReference type="Proteomes" id="UP001142055"/>
    </source>
</evidence>
<comment type="caution">
    <text evidence="13">The sequence shown here is derived from an EMBL/GenBank/DDBJ whole genome shotgun (WGS) entry which is preliminary data.</text>
</comment>
<proteinExistence type="inferred from homology"/>
<feature type="compositionally biased region" description="Gly residues" evidence="9">
    <location>
        <begin position="19"/>
        <end position="29"/>
    </location>
</feature>
<dbReference type="PROSITE" id="PS00039">
    <property type="entry name" value="DEAD_ATP_HELICASE"/>
    <property type="match status" value="1"/>
</dbReference>
<evidence type="ECO:0000256" key="9">
    <source>
        <dbReference type="SAM" id="MobiDB-lite"/>
    </source>
</evidence>
<dbReference type="FunFam" id="3.40.50.300:FF:000079">
    <property type="entry name" value="probable ATP-dependent RNA helicase DDX17"/>
    <property type="match status" value="1"/>
</dbReference>
<keyword evidence="5 8" id="KW-0067">ATP-binding</keyword>
<evidence type="ECO:0000256" key="6">
    <source>
        <dbReference type="ARBA" id="ARBA00047984"/>
    </source>
</evidence>
<dbReference type="GO" id="GO:0003676">
    <property type="term" value="F:nucleic acid binding"/>
    <property type="evidence" value="ECO:0007669"/>
    <property type="project" value="InterPro"/>
</dbReference>
<evidence type="ECO:0000256" key="8">
    <source>
        <dbReference type="RuleBase" id="RU000492"/>
    </source>
</evidence>
<dbReference type="SUPFAM" id="SSF52540">
    <property type="entry name" value="P-loop containing nucleoside triphosphate hydrolases"/>
    <property type="match status" value="1"/>
</dbReference>
<dbReference type="PROSITE" id="PS51194">
    <property type="entry name" value="HELICASE_CTER"/>
    <property type="match status" value="1"/>
</dbReference>
<evidence type="ECO:0000256" key="2">
    <source>
        <dbReference type="ARBA" id="ARBA00022741"/>
    </source>
</evidence>
<name>A0A9Q0MF14_BLOTA</name>
<evidence type="ECO:0000256" key="3">
    <source>
        <dbReference type="ARBA" id="ARBA00022801"/>
    </source>
</evidence>
<dbReference type="Pfam" id="PF00271">
    <property type="entry name" value="Helicase_C"/>
    <property type="match status" value="1"/>
</dbReference>
<keyword evidence="2 8" id="KW-0547">Nucleotide-binding</keyword>
<evidence type="ECO:0000256" key="1">
    <source>
        <dbReference type="ARBA" id="ARBA00012552"/>
    </source>
</evidence>
<feature type="compositionally biased region" description="Low complexity" evidence="9">
    <location>
        <begin position="515"/>
        <end position="534"/>
    </location>
</feature>